<evidence type="ECO:0000256" key="1">
    <source>
        <dbReference type="SAM" id="MobiDB-lite"/>
    </source>
</evidence>
<dbReference type="Proteomes" id="UP001140817">
    <property type="component" value="Unassembled WGS sequence"/>
</dbReference>
<feature type="region of interest" description="Disordered" evidence="1">
    <location>
        <begin position="32"/>
        <end position="61"/>
    </location>
</feature>
<gene>
    <name evidence="2" type="ORF">NSA58_18180</name>
</gene>
<dbReference type="AlphaFoldDB" id="A0A9X2MF31"/>
<sequence>KQNLKGENKMKNIKSILTLTLIGGSIILTGCSGNTEASEEKANNQPTTQAQTTSNNSASNYNVDMTSLEKDLKALEEGKYNGKWEDELEAKYGDDWDDAMEAKYGENWDDEFEAKMNAKLNEGTTKEDLIKSIEGDLSEMLNRVEAPVNWEDELEAKYGDDFDDLMEQKHGDNWDDLFESELMK</sequence>
<name>A0A9X2MF31_9FIRM</name>
<feature type="non-terminal residue" evidence="2">
    <location>
        <position position="1"/>
    </location>
</feature>
<evidence type="ECO:0000313" key="3">
    <source>
        <dbReference type="Proteomes" id="UP001140817"/>
    </source>
</evidence>
<protein>
    <submittedName>
        <fullName evidence="2">Uncharacterized protein</fullName>
    </submittedName>
</protein>
<comment type="caution">
    <text evidence="2">The sequence shown here is derived from an EMBL/GenBank/DDBJ whole genome shotgun (WGS) entry which is preliminary data.</text>
</comment>
<feature type="compositionally biased region" description="Low complexity" evidence="1">
    <location>
        <begin position="43"/>
        <end position="60"/>
    </location>
</feature>
<reference evidence="2" key="1">
    <citation type="submission" date="2022-07" db="EMBL/GenBank/DDBJ databases">
        <title>Enhanced cultured diversity of the mouse gut microbiota enables custom-made synthetic communities.</title>
        <authorList>
            <person name="Afrizal A."/>
        </authorList>
    </citation>
    <scope>NUCLEOTIDE SEQUENCE</scope>
    <source>
        <strain evidence="2">DSM 29186</strain>
    </source>
</reference>
<keyword evidence="3" id="KW-1185">Reference proteome</keyword>
<organism evidence="2 3">
    <name type="scientific">Terrisporobacter muris</name>
    <dbReference type="NCBI Taxonomy" id="2963284"/>
    <lineage>
        <taxon>Bacteria</taxon>
        <taxon>Bacillati</taxon>
        <taxon>Bacillota</taxon>
        <taxon>Clostridia</taxon>
        <taxon>Peptostreptococcales</taxon>
        <taxon>Peptostreptococcaceae</taxon>
        <taxon>Terrisporobacter</taxon>
    </lineage>
</organism>
<accession>A0A9X2MF31</accession>
<dbReference type="RefSeq" id="WP_257560785.1">
    <property type="nucleotide sequence ID" value="NZ_JANKBY010000383.1"/>
</dbReference>
<proteinExistence type="predicted"/>
<evidence type="ECO:0000313" key="2">
    <source>
        <dbReference type="EMBL" id="MCR1824712.1"/>
    </source>
</evidence>
<dbReference type="EMBL" id="JANKBY010000383">
    <property type="protein sequence ID" value="MCR1824712.1"/>
    <property type="molecule type" value="Genomic_DNA"/>
</dbReference>